<keyword evidence="11 15" id="KW-0472">Membrane</keyword>
<dbReference type="Gene3D" id="1.10.10.10">
    <property type="entry name" value="Winged helix-like DNA-binding domain superfamily/Winged helix DNA-binding domain"/>
    <property type="match status" value="1"/>
</dbReference>
<dbReference type="Pfam" id="PF13491">
    <property type="entry name" value="FtsK_4TM"/>
    <property type="match status" value="1"/>
</dbReference>
<dbReference type="AlphaFoldDB" id="A0A2S7F8K6"/>
<dbReference type="CDD" id="cd01127">
    <property type="entry name" value="TrwB_TraG_TraD_VirD4"/>
    <property type="match status" value="1"/>
</dbReference>
<evidence type="ECO:0000256" key="2">
    <source>
        <dbReference type="ARBA" id="ARBA00006474"/>
    </source>
</evidence>
<evidence type="ECO:0000256" key="3">
    <source>
        <dbReference type="ARBA" id="ARBA00022475"/>
    </source>
</evidence>
<dbReference type="Gene3D" id="3.40.50.300">
    <property type="entry name" value="P-loop containing nucleotide triphosphate hydrolases"/>
    <property type="match status" value="1"/>
</dbReference>
<keyword evidence="3" id="KW-1003">Cell membrane</keyword>
<dbReference type="Pfam" id="PF17854">
    <property type="entry name" value="FtsK_alpha"/>
    <property type="match status" value="1"/>
</dbReference>
<evidence type="ECO:0000256" key="9">
    <source>
        <dbReference type="ARBA" id="ARBA00022989"/>
    </source>
</evidence>
<comment type="similarity">
    <text evidence="2">Belongs to the FtsK/SpoIIIE/SftA family.</text>
</comment>
<keyword evidence="7" id="KW-0159">Chromosome partition</keyword>
<dbReference type="EMBL" id="LRDH01000118">
    <property type="protein sequence ID" value="PPV13638.1"/>
    <property type="molecule type" value="Genomic_DNA"/>
</dbReference>
<keyword evidence="9 15" id="KW-1133">Transmembrane helix</keyword>
<protein>
    <submittedName>
        <fullName evidence="16">Cell division protein FtsK</fullName>
    </submittedName>
</protein>
<dbReference type="Pfam" id="PF01580">
    <property type="entry name" value="FtsK_SpoIIIE"/>
    <property type="match status" value="1"/>
</dbReference>
<feature type="transmembrane region" description="Helical" evidence="15">
    <location>
        <begin position="57"/>
        <end position="81"/>
    </location>
</feature>
<dbReference type="GO" id="GO:0051301">
    <property type="term" value="P:cell division"/>
    <property type="evidence" value="ECO:0007669"/>
    <property type="project" value="UniProtKB-KW"/>
</dbReference>
<dbReference type="InterPro" id="IPR002543">
    <property type="entry name" value="FtsK_dom"/>
</dbReference>
<dbReference type="GO" id="GO:0005524">
    <property type="term" value="F:ATP binding"/>
    <property type="evidence" value="ECO:0007669"/>
    <property type="project" value="UniProtKB-UniRule"/>
</dbReference>
<dbReference type="RefSeq" id="WP_043662184.1">
    <property type="nucleotide sequence ID" value="NZ_CANCWB010000001.1"/>
</dbReference>
<dbReference type="Pfam" id="PF09397">
    <property type="entry name" value="FtsK_gamma"/>
    <property type="match status" value="1"/>
</dbReference>
<name>A0A2S7F8K6_CLOBU</name>
<gene>
    <name evidence="16" type="ORF">AWN73_03635</name>
</gene>
<evidence type="ECO:0000256" key="12">
    <source>
        <dbReference type="ARBA" id="ARBA00023306"/>
    </source>
</evidence>
<feature type="region of interest" description="Disordered" evidence="14">
    <location>
        <begin position="1"/>
        <end position="21"/>
    </location>
</feature>
<sequence length="809" mass="89931">MARTKTKGKGSKSKKAPVKSDSNPDITGIIYMATGVIFAIAIYTDLAGALSTIAQTIVCAAIGVGMYALPIYLIYFGFQYIKTRGNIQLDKCFFGITIMVIVIMMVCGTLNIQGSYTPDNFIESFKEILYGDTEFIHGGIISYLVCYPLYRLLGFLGAYVILFTFSVISVTLIFDITLYDLGIKAYNTKEKIKTSRREKINNTSKIEKTRNRDSFINIVDKTESDDGEKSSRELLSKVDKKIKILDFMKNAQEDDIAKEPIKEEVSSDIQIDSFLDKQDEKQSYPEKVITKETNKQKKEKLDENVKDVVSKEIQDVMEGQREEKEYVHPSLELLKTNSSTKLNSSDKKELIESANKLEEILSNFGVDAKVTQVTKGPSVTRFELQPSPGVKVSKIVNLSDDIALGLAASGIRIEAPIPGKAAVGIEVPNRKQTAVFLREVLENEEFIESKKKLAFALGKDISGKCVVGDLSKMPHTLIAGATGSGKSVCINSLIISILYKYNPNEVKLLMVDPKVVELNVYNGIPHLLIPVVTDPKKAAAALNWAVNEMTKRYKLFADMGVRNMESYNELYNKGIIEQKLPYIVIIVDELADLMMVCPNDVEDYIGRLAQMARAAGMHLVIATQRPSVDVITGVIKANIPSRISFAVSSQIDSRTILDSSGAEKLLGKGDMLYYPVGESKPLRVQGCFISEEEVEQVISFIKSEQGEDTSYEEDIIEHINSAADSSSSGSHDGNDDVDELLNDAINIVVEFQQASTSFIQRKLRVGFNRASRIMDELEERNIISEKDGSRPRQVLVTKEQLLNEQNNEN</sequence>
<feature type="transmembrane region" description="Helical" evidence="15">
    <location>
        <begin position="133"/>
        <end position="150"/>
    </location>
</feature>
<evidence type="ECO:0000313" key="17">
    <source>
        <dbReference type="Proteomes" id="UP000238081"/>
    </source>
</evidence>
<keyword evidence="6" id="KW-0547">Nucleotide-binding</keyword>
<comment type="function">
    <text evidence="13">Essential cell division protein that coordinates cell division and chromosome segregation. The N-terminus is involved in assembly of the cell-division machinery. The C-terminus functions as a DNA motor that moves dsDNA in an ATP-dependent manner towards the dif recombination site, which is located within the replication terminus region. Required for activation of the Xer recombinase, allowing activation of chromosome unlinking by recombination.</text>
</comment>
<dbReference type="GO" id="GO:0005886">
    <property type="term" value="C:plasma membrane"/>
    <property type="evidence" value="ECO:0007669"/>
    <property type="project" value="UniProtKB-SubCell"/>
</dbReference>
<feature type="transmembrane region" description="Helical" evidence="15">
    <location>
        <begin position="156"/>
        <end position="179"/>
    </location>
</feature>
<dbReference type="PANTHER" id="PTHR22683">
    <property type="entry name" value="SPORULATION PROTEIN RELATED"/>
    <property type="match status" value="1"/>
</dbReference>
<dbReference type="Proteomes" id="UP000238081">
    <property type="component" value="Unassembled WGS sequence"/>
</dbReference>
<dbReference type="SUPFAM" id="SSF52540">
    <property type="entry name" value="P-loop containing nucleoside triphosphate hydrolases"/>
    <property type="match status" value="1"/>
</dbReference>
<comment type="subcellular location">
    <subcellularLocation>
        <location evidence="1">Cell membrane</location>
        <topology evidence="1">Multi-pass membrane protein</topology>
    </subcellularLocation>
</comment>
<evidence type="ECO:0000256" key="1">
    <source>
        <dbReference type="ARBA" id="ARBA00004651"/>
    </source>
</evidence>
<dbReference type="PROSITE" id="PS50901">
    <property type="entry name" value="FTSK"/>
    <property type="match status" value="1"/>
</dbReference>
<keyword evidence="4 16" id="KW-0132">Cell division</keyword>
<dbReference type="InterPro" id="IPR041027">
    <property type="entry name" value="FtsK_alpha"/>
</dbReference>
<evidence type="ECO:0000256" key="15">
    <source>
        <dbReference type="SAM" id="Phobius"/>
    </source>
</evidence>
<keyword evidence="12" id="KW-0131">Cell cycle</keyword>
<dbReference type="SUPFAM" id="SSF46785">
    <property type="entry name" value="Winged helix' DNA-binding domain"/>
    <property type="match status" value="1"/>
</dbReference>
<feature type="compositionally biased region" description="Basic residues" evidence="14">
    <location>
        <begin position="1"/>
        <end position="17"/>
    </location>
</feature>
<organism evidence="16 17">
    <name type="scientific">Clostridium butyricum</name>
    <dbReference type="NCBI Taxonomy" id="1492"/>
    <lineage>
        <taxon>Bacteria</taxon>
        <taxon>Bacillati</taxon>
        <taxon>Bacillota</taxon>
        <taxon>Clostridia</taxon>
        <taxon>Eubacteriales</taxon>
        <taxon>Clostridiaceae</taxon>
        <taxon>Clostridium</taxon>
    </lineage>
</organism>
<dbReference type="GO" id="GO:0007059">
    <property type="term" value="P:chromosome segregation"/>
    <property type="evidence" value="ECO:0007669"/>
    <property type="project" value="UniProtKB-KW"/>
</dbReference>
<evidence type="ECO:0000256" key="13">
    <source>
        <dbReference type="ARBA" id="ARBA00024986"/>
    </source>
</evidence>
<dbReference type="InterPro" id="IPR050206">
    <property type="entry name" value="FtsK/SpoIIIE/SftA"/>
</dbReference>
<evidence type="ECO:0000256" key="6">
    <source>
        <dbReference type="ARBA" id="ARBA00022741"/>
    </source>
</evidence>
<evidence type="ECO:0000256" key="7">
    <source>
        <dbReference type="ARBA" id="ARBA00022829"/>
    </source>
</evidence>
<dbReference type="InterPro" id="IPR036390">
    <property type="entry name" value="WH_DNA-bd_sf"/>
</dbReference>
<keyword evidence="10" id="KW-0238">DNA-binding</keyword>
<evidence type="ECO:0000256" key="8">
    <source>
        <dbReference type="ARBA" id="ARBA00022840"/>
    </source>
</evidence>
<dbReference type="InterPro" id="IPR036388">
    <property type="entry name" value="WH-like_DNA-bd_sf"/>
</dbReference>
<dbReference type="InterPro" id="IPR018541">
    <property type="entry name" value="Ftsk_gamma"/>
</dbReference>
<feature type="transmembrane region" description="Helical" evidence="15">
    <location>
        <begin position="93"/>
        <end position="112"/>
    </location>
</feature>
<accession>A0A2S7F8K6</accession>
<dbReference type="Gene3D" id="3.30.980.40">
    <property type="match status" value="1"/>
</dbReference>
<dbReference type="PANTHER" id="PTHR22683:SF41">
    <property type="entry name" value="DNA TRANSLOCASE FTSK"/>
    <property type="match status" value="1"/>
</dbReference>
<keyword evidence="5 15" id="KW-0812">Transmembrane</keyword>
<evidence type="ECO:0000256" key="4">
    <source>
        <dbReference type="ARBA" id="ARBA00022618"/>
    </source>
</evidence>
<evidence type="ECO:0000256" key="11">
    <source>
        <dbReference type="ARBA" id="ARBA00023136"/>
    </source>
</evidence>
<evidence type="ECO:0000313" key="16">
    <source>
        <dbReference type="EMBL" id="PPV13638.1"/>
    </source>
</evidence>
<proteinExistence type="inferred from homology"/>
<evidence type="ECO:0000256" key="5">
    <source>
        <dbReference type="ARBA" id="ARBA00022692"/>
    </source>
</evidence>
<evidence type="ECO:0000256" key="14">
    <source>
        <dbReference type="SAM" id="MobiDB-lite"/>
    </source>
</evidence>
<keyword evidence="8" id="KW-0067">ATP-binding</keyword>
<dbReference type="InterPro" id="IPR025199">
    <property type="entry name" value="FtsK_4TM"/>
</dbReference>
<dbReference type="GO" id="GO:0003677">
    <property type="term" value="F:DNA binding"/>
    <property type="evidence" value="ECO:0007669"/>
    <property type="project" value="UniProtKB-KW"/>
</dbReference>
<comment type="caution">
    <text evidence="16">The sequence shown here is derived from an EMBL/GenBank/DDBJ whole genome shotgun (WGS) entry which is preliminary data.</text>
</comment>
<evidence type="ECO:0000256" key="10">
    <source>
        <dbReference type="ARBA" id="ARBA00023125"/>
    </source>
</evidence>
<reference evidence="16 17" key="1">
    <citation type="submission" date="2016-01" db="EMBL/GenBank/DDBJ databases">
        <title>Characterization of the Clostridium difficile lineages that are prevalent in Hong Kong and China.</title>
        <authorList>
            <person name="Kwok J.S.-L."/>
            <person name="Lam W.-Y."/>
            <person name="Ip M."/>
            <person name="Chan T.-F."/>
            <person name="Hawkey P.M."/>
            <person name="Tsui S.K.-W."/>
        </authorList>
    </citation>
    <scope>NUCLEOTIDE SEQUENCE [LARGE SCALE GENOMIC DNA]</scope>
    <source>
        <strain evidence="16 17">300064</strain>
    </source>
</reference>
<feature type="transmembrane region" description="Helical" evidence="15">
    <location>
        <begin position="29"/>
        <end position="50"/>
    </location>
</feature>
<dbReference type="SMART" id="SM00843">
    <property type="entry name" value="Ftsk_gamma"/>
    <property type="match status" value="1"/>
</dbReference>
<dbReference type="InterPro" id="IPR027417">
    <property type="entry name" value="P-loop_NTPase"/>
</dbReference>